<protein>
    <submittedName>
        <fullName evidence="2">Uncharacterized protein</fullName>
    </submittedName>
</protein>
<dbReference type="EMBL" id="SEYY01015800">
    <property type="protein sequence ID" value="KAB7499990.1"/>
    <property type="molecule type" value="Genomic_DNA"/>
</dbReference>
<sequence length="78" mass="9124">MSRETKNFKIQIDFKMELSEEHGKEMNEQFSSEEEAYRDEDSSTSTKGNEEIREKISSSEEREEGSFESNCLLGQDFN</sequence>
<dbReference type="OrthoDB" id="10439955at2759"/>
<feature type="compositionally biased region" description="Basic and acidic residues" evidence="1">
    <location>
        <begin position="48"/>
        <end position="60"/>
    </location>
</feature>
<dbReference type="Proteomes" id="UP000326759">
    <property type="component" value="Unassembled WGS sequence"/>
</dbReference>
<keyword evidence="3" id="KW-1185">Reference proteome</keyword>
<reference evidence="2 3" key="1">
    <citation type="journal article" date="2019" name="PLoS Biol.">
        <title>Sex chromosomes control vertical transmission of feminizing Wolbachia symbionts in an isopod.</title>
        <authorList>
            <person name="Becking T."/>
            <person name="Chebbi M.A."/>
            <person name="Giraud I."/>
            <person name="Moumen B."/>
            <person name="Laverre T."/>
            <person name="Caubet Y."/>
            <person name="Peccoud J."/>
            <person name="Gilbert C."/>
            <person name="Cordaux R."/>
        </authorList>
    </citation>
    <scope>NUCLEOTIDE SEQUENCE [LARGE SCALE GENOMIC DNA]</scope>
    <source>
        <strain evidence="2">ANa2</strain>
        <tissue evidence="2">Whole body excluding digestive tract and cuticle</tissue>
    </source>
</reference>
<organism evidence="2 3">
    <name type="scientific">Armadillidium nasatum</name>
    <dbReference type="NCBI Taxonomy" id="96803"/>
    <lineage>
        <taxon>Eukaryota</taxon>
        <taxon>Metazoa</taxon>
        <taxon>Ecdysozoa</taxon>
        <taxon>Arthropoda</taxon>
        <taxon>Crustacea</taxon>
        <taxon>Multicrustacea</taxon>
        <taxon>Malacostraca</taxon>
        <taxon>Eumalacostraca</taxon>
        <taxon>Peracarida</taxon>
        <taxon>Isopoda</taxon>
        <taxon>Oniscidea</taxon>
        <taxon>Crinocheta</taxon>
        <taxon>Armadillidiidae</taxon>
        <taxon>Armadillidium</taxon>
    </lineage>
</organism>
<proteinExistence type="predicted"/>
<evidence type="ECO:0000256" key="1">
    <source>
        <dbReference type="SAM" id="MobiDB-lite"/>
    </source>
</evidence>
<gene>
    <name evidence="2" type="ORF">Anas_12595</name>
</gene>
<feature type="compositionally biased region" description="Basic and acidic residues" evidence="1">
    <location>
        <begin position="18"/>
        <end position="27"/>
    </location>
</feature>
<feature type="region of interest" description="Disordered" evidence="1">
    <location>
        <begin position="18"/>
        <end position="78"/>
    </location>
</feature>
<evidence type="ECO:0000313" key="3">
    <source>
        <dbReference type="Proteomes" id="UP000326759"/>
    </source>
</evidence>
<accession>A0A5N5T4T5</accession>
<dbReference type="AlphaFoldDB" id="A0A5N5T4T5"/>
<name>A0A5N5T4T5_9CRUS</name>
<comment type="caution">
    <text evidence="2">The sequence shown here is derived from an EMBL/GenBank/DDBJ whole genome shotgun (WGS) entry which is preliminary data.</text>
</comment>
<feature type="non-terminal residue" evidence="2">
    <location>
        <position position="78"/>
    </location>
</feature>
<evidence type="ECO:0000313" key="2">
    <source>
        <dbReference type="EMBL" id="KAB7499990.1"/>
    </source>
</evidence>